<dbReference type="AlphaFoldDB" id="A0A517ZSR5"/>
<dbReference type="KEGG" id="sdyn:Mal52_39490"/>
<dbReference type="Proteomes" id="UP000319383">
    <property type="component" value="Chromosome"/>
</dbReference>
<proteinExistence type="predicted"/>
<name>A0A517ZSR5_9PLAN</name>
<feature type="region of interest" description="Disordered" evidence="1">
    <location>
        <begin position="49"/>
        <end position="78"/>
    </location>
</feature>
<gene>
    <name evidence="2" type="ORF">Mal52_39490</name>
</gene>
<feature type="compositionally biased region" description="Basic and acidic residues" evidence="1">
    <location>
        <begin position="62"/>
        <end position="78"/>
    </location>
</feature>
<dbReference type="EMBL" id="CP036276">
    <property type="protein sequence ID" value="QDU45455.1"/>
    <property type="molecule type" value="Genomic_DNA"/>
</dbReference>
<organism evidence="2 3">
    <name type="scientific">Symmachiella dynata</name>
    <dbReference type="NCBI Taxonomy" id="2527995"/>
    <lineage>
        <taxon>Bacteria</taxon>
        <taxon>Pseudomonadati</taxon>
        <taxon>Planctomycetota</taxon>
        <taxon>Planctomycetia</taxon>
        <taxon>Planctomycetales</taxon>
        <taxon>Planctomycetaceae</taxon>
        <taxon>Symmachiella</taxon>
    </lineage>
</organism>
<protein>
    <submittedName>
        <fullName evidence="2">Uncharacterized protein</fullName>
    </submittedName>
</protein>
<evidence type="ECO:0000256" key="1">
    <source>
        <dbReference type="SAM" id="MobiDB-lite"/>
    </source>
</evidence>
<evidence type="ECO:0000313" key="3">
    <source>
        <dbReference type="Proteomes" id="UP000319383"/>
    </source>
</evidence>
<accession>A0A517ZSR5</accession>
<sequence>MSRQLPSNIYSKRRGTHCKWIATEDAQIFQFAQPAQNRSRQLTGLNLALRRPKTGRNPHFAAPHDKLSERQDHESDDT</sequence>
<keyword evidence="3" id="KW-1185">Reference proteome</keyword>
<evidence type="ECO:0000313" key="2">
    <source>
        <dbReference type="EMBL" id="QDU45455.1"/>
    </source>
</evidence>
<reference evidence="2 3" key="1">
    <citation type="submission" date="2019-02" db="EMBL/GenBank/DDBJ databases">
        <title>Deep-cultivation of Planctomycetes and their phenomic and genomic characterization uncovers novel biology.</title>
        <authorList>
            <person name="Wiegand S."/>
            <person name="Jogler M."/>
            <person name="Boedeker C."/>
            <person name="Pinto D."/>
            <person name="Vollmers J."/>
            <person name="Rivas-Marin E."/>
            <person name="Kohn T."/>
            <person name="Peeters S.H."/>
            <person name="Heuer A."/>
            <person name="Rast P."/>
            <person name="Oberbeckmann S."/>
            <person name="Bunk B."/>
            <person name="Jeske O."/>
            <person name="Meyerdierks A."/>
            <person name="Storesund J.E."/>
            <person name="Kallscheuer N."/>
            <person name="Luecker S."/>
            <person name="Lage O.M."/>
            <person name="Pohl T."/>
            <person name="Merkel B.J."/>
            <person name="Hornburger P."/>
            <person name="Mueller R.-W."/>
            <person name="Bruemmer F."/>
            <person name="Labrenz M."/>
            <person name="Spormann A.M."/>
            <person name="Op den Camp H."/>
            <person name="Overmann J."/>
            <person name="Amann R."/>
            <person name="Jetten M.S.M."/>
            <person name="Mascher T."/>
            <person name="Medema M.H."/>
            <person name="Devos D.P."/>
            <person name="Kaster A.-K."/>
            <person name="Ovreas L."/>
            <person name="Rohde M."/>
            <person name="Galperin M.Y."/>
            <person name="Jogler C."/>
        </authorList>
    </citation>
    <scope>NUCLEOTIDE SEQUENCE [LARGE SCALE GENOMIC DNA]</scope>
    <source>
        <strain evidence="2 3">Mal52</strain>
    </source>
</reference>